<keyword evidence="14" id="KW-1185">Reference proteome</keyword>
<dbReference type="GO" id="GO:0007602">
    <property type="term" value="P:phototransduction"/>
    <property type="evidence" value="ECO:0007669"/>
    <property type="project" value="UniProtKB-KW"/>
</dbReference>
<evidence type="ECO:0000256" key="5">
    <source>
        <dbReference type="ARBA" id="ARBA00022692"/>
    </source>
</evidence>
<dbReference type="AlphaFoldDB" id="M2UQ65"/>
<feature type="transmembrane region" description="Helical" evidence="12">
    <location>
        <begin position="163"/>
        <end position="182"/>
    </location>
</feature>
<keyword evidence="9 12" id="KW-0472">Membrane</keyword>
<dbReference type="Proteomes" id="UP000016936">
    <property type="component" value="Unassembled WGS sequence"/>
</dbReference>
<dbReference type="SMART" id="SM01021">
    <property type="entry name" value="Bac_rhodopsin"/>
    <property type="match status" value="1"/>
</dbReference>
<evidence type="ECO:0000256" key="6">
    <source>
        <dbReference type="ARBA" id="ARBA00022925"/>
    </source>
</evidence>
<proteinExistence type="inferred from homology"/>
<comment type="subcellular location">
    <subcellularLocation>
        <location evidence="1">Membrane</location>
        <topology evidence="1">Multi-pass membrane protein</topology>
    </subcellularLocation>
</comment>
<keyword evidence="7 12" id="KW-1133">Transmembrane helix</keyword>
<evidence type="ECO:0000256" key="1">
    <source>
        <dbReference type="ARBA" id="ARBA00004141"/>
    </source>
</evidence>
<sequence length="306" mass="34500">MELERRNDVFKYNGNTVNGRTADIGLTTHGSDFYFSICAVMTVAGFAFAAMSYRIERRNRLFHYITCGVVFVAAIAYFTMGANLGFTPIEVEFRRNNPVVRGTYRAVYYARYVDWFITTPLLLMDLLLTAGMPWPTILWVILVDEIMIVTGLIGALIQSIYKWPFFVFGCAALFYIVFQLTWEARIHSKTFGRDVERTFLMCGSLTAFLWILYPVAWGLSEGGNVIAPDSEAVFYGVLDFLAKPVFGALLLWGHRNIDPARLGLQIRDYNDDTMLQEKRVKDAAAHNGQNVVNPPHDGPAPATTTV</sequence>
<dbReference type="InterPro" id="IPR001425">
    <property type="entry name" value="Arc/bac/fun_rhodopsins"/>
</dbReference>
<dbReference type="PRINTS" id="PR00251">
    <property type="entry name" value="BACTRLOPSIN"/>
</dbReference>
<dbReference type="Pfam" id="PF01036">
    <property type="entry name" value="Bac_rhodopsin"/>
    <property type="match status" value="1"/>
</dbReference>
<dbReference type="EMBL" id="KB445578">
    <property type="protein sequence ID" value="EMD90083.1"/>
    <property type="molecule type" value="Genomic_DNA"/>
</dbReference>
<dbReference type="PROSITE" id="PS00950">
    <property type="entry name" value="BACTERIAL_OPSIN_1"/>
    <property type="match status" value="1"/>
</dbReference>
<dbReference type="eggNOG" id="ENOG502QQVQ">
    <property type="taxonomic scope" value="Eukaryota"/>
</dbReference>
<reference evidence="14" key="2">
    <citation type="journal article" date="2013" name="PLoS Genet.">
        <title>Comparative genome structure, secondary metabolite, and effector coding capacity across Cochliobolus pathogens.</title>
        <authorList>
            <person name="Condon B.J."/>
            <person name="Leng Y."/>
            <person name="Wu D."/>
            <person name="Bushley K.E."/>
            <person name="Ohm R.A."/>
            <person name="Otillar R."/>
            <person name="Martin J."/>
            <person name="Schackwitz W."/>
            <person name="Grimwood J."/>
            <person name="MohdZainudin N."/>
            <person name="Xue C."/>
            <person name="Wang R."/>
            <person name="Manning V.A."/>
            <person name="Dhillon B."/>
            <person name="Tu Z.J."/>
            <person name="Steffenson B.J."/>
            <person name="Salamov A."/>
            <person name="Sun H."/>
            <person name="Lowry S."/>
            <person name="LaButti K."/>
            <person name="Han J."/>
            <person name="Copeland A."/>
            <person name="Lindquist E."/>
            <person name="Barry K."/>
            <person name="Schmutz J."/>
            <person name="Baker S.E."/>
            <person name="Ciuffetti L.M."/>
            <person name="Grigoriev I.V."/>
            <person name="Zhong S."/>
            <person name="Turgeon B.G."/>
        </authorList>
    </citation>
    <scope>NUCLEOTIDE SEQUENCE [LARGE SCALE GENOMIC DNA]</scope>
    <source>
        <strain evidence="14">C5 / ATCC 48332 / race O</strain>
    </source>
</reference>
<dbReference type="OMA" id="MPWPTIL"/>
<feature type="region of interest" description="Disordered" evidence="11">
    <location>
        <begin position="285"/>
        <end position="306"/>
    </location>
</feature>
<keyword evidence="5 12" id="KW-0812">Transmembrane</keyword>
<feature type="transmembrane region" description="Helical" evidence="12">
    <location>
        <begin position="106"/>
        <end position="124"/>
    </location>
</feature>
<dbReference type="InterPro" id="IPR043476">
    <property type="entry name" value="Yro2-like_7TM"/>
</dbReference>
<evidence type="ECO:0000256" key="9">
    <source>
        <dbReference type="ARBA" id="ARBA00023136"/>
    </source>
</evidence>
<dbReference type="GO" id="GO:0005886">
    <property type="term" value="C:plasma membrane"/>
    <property type="evidence" value="ECO:0007669"/>
    <property type="project" value="TreeGrafter"/>
</dbReference>
<evidence type="ECO:0000313" key="14">
    <source>
        <dbReference type="Proteomes" id="UP000016936"/>
    </source>
</evidence>
<evidence type="ECO:0000256" key="7">
    <source>
        <dbReference type="ARBA" id="ARBA00022989"/>
    </source>
</evidence>
<keyword evidence="8" id="KW-0157">Chromophore</keyword>
<protein>
    <recommendedName>
        <fullName evidence="15">Opsin-like protein</fullName>
    </recommendedName>
</protein>
<feature type="transmembrane region" description="Helical" evidence="12">
    <location>
        <begin position="136"/>
        <end position="157"/>
    </location>
</feature>
<accession>M2UQ65</accession>
<gene>
    <name evidence="13" type="ORF">COCHEDRAFT_1139038</name>
</gene>
<evidence type="ECO:0000256" key="3">
    <source>
        <dbReference type="ARBA" id="ARBA00022543"/>
    </source>
</evidence>
<organism evidence="13 14">
    <name type="scientific">Cochliobolus heterostrophus (strain C5 / ATCC 48332 / race O)</name>
    <name type="common">Southern corn leaf blight fungus</name>
    <name type="synonym">Bipolaris maydis</name>
    <dbReference type="NCBI Taxonomy" id="701091"/>
    <lineage>
        <taxon>Eukaryota</taxon>
        <taxon>Fungi</taxon>
        <taxon>Dikarya</taxon>
        <taxon>Ascomycota</taxon>
        <taxon>Pezizomycotina</taxon>
        <taxon>Dothideomycetes</taxon>
        <taxon>Pleosporomycetidae</taxon>
        <taxon>Pleosporales</taxon>
        <taxon>Pleosporineae</taxon>
        <taxon>Pleosporaceae</taxon>
        <taxon>Bipolaris</taxon>
    </lineage>
</organism>
<dbReference type="OrthoDB" id="536545at2759"/>
<feature type="transmembrane region" description="Helical" evidence="12">
    <location>
        <begin position="33"/>
        <end position="50"/>
    </location>
</feature>
<comment type="similarity">
    <text evidence="2">Belongs to the archaeal/bacterial/fungal opsin family.</text>
</comment>
<evidence type="ECO:0000256" key="2">
    <source>
        <dbReference type="ARBA" id="ARBA00008130"/>
    </source>
</evidence>
<evidence type="ECO:0000256" key="8">
    <source>
        <dbReference type="ARBA" id="ARBA00022991"/>
    </source>
</evidence>
<keyword evidence="6" id="KW-0681">Retinal protein</keyword>
<keyword evidence="10" id="KW-0675">Receptor</keyword>
<dbReference type="GO" id="GO:0005216">
    <property type="term" value="F:monoatomic ion channel activity"/>
    <property type="evidence" value="ECO:0007669"/>
    <property type="project" value="InterPro"/>
</dbReference>
<dbReference type="PANTHER" id="PTHR28286:SF1">
    <property type="entry name" value="30 KDA HEAT SHOCK PROTEIN-RELATED"/>
    <property type="match status" value="1"/>
</dbReference>
<dbReference type="HOGENOM" id="CLU_054785_2_1_1"/>
<dbReference type="GO" id="GO:0005783">
    <property type="term" value="C:endoplasmic reticulum"/>
    <property type="evidence" value="ECO:0007669"/>
    <property type="project" value="TreeGrafter"/>
</dbReference>
<evidence type="ECO:0000256" key="4">
    <source>
        <dbReference type="ARBA" id="ARBA00022606"/>
    </source>
</evidence>
<feature type="transmembrane region" description="Helical" evidence="12">
    <location>
        <begin position="198"/>
        <end position="220"/>
    </location>
</feature>
<evidence type="ECO:0000313" key="13">
    <source>
        <dbReference type="EMBL" id="EMD90083.1"/>
    </source>
</evidence>
<dbReference type="InterPro" id="IPR018229">
    <property type="entry name" value="Rhodopsin_retinal_BS"/>
</dbReference>
<keyword evidence="3" id="KW-0600">Photoreceptor protein</keyword>
<feature type="transmembrane region" description="Helical" evidence="12">
    <location>
        <begin position="232"/>
        <end position="252"/>
    </location>
</feature>
<dbReference type="PROSITE" id="PS00327">
    <property type="entry name" value="BACTERIAL_OPSIN_RET"/>
    <property type="match status" value="1"/>
</dbReference>
<feature type="transmembrane region" description="Helical" evidence="12">
    <location>
        <begin position="62"/>
        <end position="86"/>
    </location>
</feature>
<evidence type="ECO:0008006" key="15">
    <source>
        <dbReference type="Google" id="ProtNLM"/>
    </source>
</evidence>
<evidence type="ECO:0000256" key="10">
    <source>
        <dbReference type="ARBA" id="ARBA00023170"/>
    </source>
</evidence>
<dbReference type="CDD" id="cd15239">
    <property type="entry name" value="7tm_YRO2_fungal-like"/>
    <property type="match status" value="1"/>
</dbReference>
<dbReference type="Gene3D" id="1.20.1070.10">
    <property type="entry name" value="Rhodopsin 7-helix transmembrane proteins"/>
    <property type="match status" value="1"/>
</dbReference>
<dbReference type="PANTHER" id="PTHR28286">
    <property type="match status" value="1"/>
</dbReference>
<evidence type="ECO:0000256" key="11">
    <source>
        <dbReference type="SAM" id="MobiDB-lite"/>
    </source>
</evidence>
<name>M2UQ65_COCH5</name>
<dbReference type="SUPFAM" id="SSF81321">
    <property type="entry name" value="Family A G protein-coupled receptor-like"/>
    <property type="match status" value="1"/>
</dbReference>
<dbReference type="GO" id="GO:0009881">
    <property type="term" value="F:photoreceptor activity"/>
    <property type="evidence" value="ECO:0007669"/>
    <property type="project" value="UniProtKB-KW"/>
</dbReference>
<keyword evidence="4" id="KW-0716">Sensory transduction</keyword>
<reference evidence="13 14" key="1">
    <citation type="journal article" date="2012" name="PLoS Pathog.">
        <title>Diverse lifestyles and strategies of plant pathogenesis encoded in the genomes of eighteen Dothideomycetes fungi.</title>
        <authorList>
            <person name="Ohm R.A."/>
            <person name="Feau N."/>
            <person name="Henrissat B."/>
            <person name="Schoch C.L."/>
            <person name="Horwitz B.A."/>
            <person name="Barry K.W."/>
            <person name="Condon B.J."/>
            <person name="Copeland A.C."/>
            <person name="Dhillon B."/>
            <person name="Glaser F."/>
            <person name="Hesse C.N."/>
            <person name="Kosti I."/>
            <person name="LaButti K."/>
            <person name="Lindquist E.A."/>
            <person name="Lucas S."/>
            <person name="Salamov A.A."/>
            <person name="Bradshaw R.E."/>
            <person name="Ciuffetti L."/>
            <person name="Hamelin R.C."/>
            <person name="Kema G.H.J."/>
            <person name="Lawrence C."/>
            <person name="Scott J.A."/>
            <person name="Spatafora J.W."/>
            <person name="Turgeon B.G."/>
            <person name="de Wit P.J.G.M."/>
            <person name="Zhong S."/>
            <person name="Goodwin S.B."/>
            <person name="Grigoriev I.V."/>
        </authorList>
    </citation>
    <scope>NUCLEOTIDE SEQUENCE [LARGE SCALE GENOMIC DNA]</scope>
    <source>
        <strain evidence="14">C5 / ATCC 48332 / race O</strain>
    </source>
</reference>
<dbReference type="FunFam" id="1.20.1070.10:FF:000160">
    <property type="entry name" value="Related to Opsin-1"/>
    <property type="match status" value="1"/>
</dbReference>
<evidence type="ECO:0000256" key="12">
    <source>
        <dbReference type="SAM" id="Phobius"/>
    </source>
</evidence>